<feature type="region of interest" description="Disordered" evidence="1">
    <location>
        <begin position="1"/>
        <end position="26"/>
    </location>
</feature>
<sequence length="207" mass="22842">MPLSSDSVAASQTRRSGSGPYLTHHERRYQKYADGGIAGFLRNELPRKVPIEIDETTRSRSHRSSAVTCAVSLYPAFPASKAVSVGSVTQERLALAPLSSKWPTTLTTWRRSADAAARQDHQHRRRSSIARHDFGESKGRGFDHVVILPTEPMRCWLSDPASDLKPQSRAKLYVALTRGRRSAAIAMDWGSAPLPAGFSLYRRTAPS</sequence>
<feature type="region of interest" description="Disordered" evidence="1">
    <location>
        <begin position="113"/>
        <end position="135"/>
    </location>
</feature>
<dbReference type="EMBL" id="CP016286">
    <property type="protein sequence ID" value="ANP88254.1"/>
    <property type="molecule type" value="Genomic_DNA"/>
</dbReference>
<protein>
    <recommendedName>
        <fullName evidence="4">UvrD-like helicase C-terminal domain-containing protein</fullName>
    </recommendedName>
</protein>
<accession>A0A1B1CET7</accession>
<evidence type="ECO:0000256" key="1">
    <source>
        <dbReference type="SAM" id="MobiDB-lite"/>
    </source>
</evidence>
<evidence type="ECO:0000313" key="3">
    <source>
        <dbReference type="Proteomes" id="UP000092691"/>
    </source>
</evidence>
<name>A0A1B1CET7_RHILE</name>
<dbReference type="AlphaFoldDB" id="A0A1B1CET7"/>
<feature type="compositionally biased region" description="Polar residues" evidence="1">
    <location>
        <begin position="1"/>
        <end position="16"/>
    </location>
</feature>
<dbReference type="Proteomes" id="UP000092691">
    <property type="component" value="Chromosome"/>
</dbReference>
<organism evidence="2 3">
    <name type="scientific">Rhizobium leguminosarum</name>
    <dbReference type="NCBI Taxonomy" id="384"/>
    <lineage>
        <taxon>Bacteria</taxon>
        <taxon>Pseudomonadati</taxon>
        <taxon>Pseudomonadota</taxon>
        <taxon>Alphaproteobacteria</taxon>
        <taxon>Hyphomicrobiales</taxon>
        <taxon>Rhizobiaceae</taxon>
        <taxon>Rhizobium/Agrobacterium group</taxon>
        <taxon>Rhizobium</taxon>
    </lineage>
</organism>
<evidence type="ECO:0008006" key="4">
    <source>
        <dbReference type="Google" id="ProtNLM"/>
    </source>
</evidence>
<proteinExistence type="predicted"/>
<evidence type="ECO:0000313" key="2">
    <source>
        <dbReference type="EMBL" id="ANP88254.1"/>
    </source>
</evidence>
<gene>
    <name evidence="2" type="ORF">BA011_22625</name>
</gene>
<reference evidence="2 3" key="1">
    <citation type="submission" date="2016-06" db="EMBL/GenBank/DDBJ databases">
        <title>Microsymbionts genomes from the relict species Vavilovia formosa.</title>
        <authorList>
            <person name="Chirak E."/>
            <person name="Kimeklis A."/>
            <person name="Andronov E."/>
        </authorList>
    </citation>
    <scope>NUCLEOTIDE SEQUENCE [LARGE SCALE GENOMIC DNA]</scope>
    <source>
        <strain evidence="2 3">Vaf10</strain>
    </source>
</reference>